<accession>A0A192CGS3</accession>
<gene>
    <name evidence="1" type="ORF">WLH_03463</name>
</gene>
<dbReference type="Proteomes" id="UP000183316">
    <property type="component" value="Chromosome"/>
</dbReference>
<name>A0A192CGS3_ECO25</name>
<organism evidence="1 2">
    <name type="scientific">Escherichia coli O25b:H4</name>
    <dbReference type="NCBI Taxonomy" id="941280"/>
    <lineage>
        <taxon>Bacteria</taxon>
        <taxon>Pseudomonadati</taxon>
        <taxon>Pseudomonadota</taxon>
        <taxon>Gammaproteobacteria</taxon>
        <taxon>Enterobacterales</taxon>
        <taxon>Enterobacteriaceae</taxon>
        <taxon>Escherichia</taxon>
    </lineage>
</organism>
<evidence type="ECO:0000313" key="1">
    <source>
        <dbReference type="EMBL" id="ANK04724.1"/>
    </source>
</evidence>
<sequence length="60" mass="6624">MRRKRLIRPTKITPNQAIALSDVGLIRHVSIASDIDAGCGVNALSDLQKSRQIRLLRCLA</sequence>
<dbReference type="AlphaFoldDB" id="A0A192CGS3"/>
<proteinExistence type="predicted"/>
<evidence type="ECO:0000313" key="2">
    <source>
        <dbReference type="Proteomes" id="UP000183316"/>
    </source>
</evidence>
<protein>
    <submittedName>
        <fullName evidence="1">Uncharacterized protein</fullName>
    </submittedName>
</protein>
<dbReference type="PATRIC" id="fig|941280.3.peg.3435"/>
<reference evidence="1 2" key="1">
    <citation type="submission" date="2016-03" db="EMBL/GenBank/DDBJ databases">
        <title>Genome Sequence and Comparative Pathogenic Determinants of Uropathogenic Escherichia coli O25b:H4, a Clinical Isolate from Saudi Arabia.</title>
        <authorList>
            <person name="Alyamani E.A.J."/>
            <person name="Khiyami M.A."/>
            <person name="Booq R.Y."/>
            <person name="Bahwerth F.S."/>
            <person name="Vaisvil B."/>
            <person name="Schmitt D.P."/>
            <person name="Kapatral V."/>
        </authorList>
    </citation>
    <scope>NUCLEOTIDE SEQUENCE [LARGE SCALE GENOMIC DNA]</scope>
    <source>
        <strain evidence="1 2">O25b:H4</strain>
    </source>
</reference>
<dbReference type="EMBL" id="CP015085">
    <property type="protein sequence ID" value="ANK04724.1"/>
    <property type="molecule type" value="Genomic_DNA"/>
</dbReference>